<dbReference type="AlphaFoldDB" id="A0A1Q5PPG7"/>
<dbReference type="EMBL" id="MPDM01000004">
    <property type="protein sequence ID" value="OKL49295.1"/>
    <property type="molecule type" value="Genomic_DNA"/>
</dbReference>
<proteinExistence type="predicted"/>
<reference evidence="2" key="1">
    <citation type="submission" date="2016-11" db="EMBL/GenBank/DDBJ databases">
        <title>Actinomyces gypaetusis sp. nov. isolated from Gypaetus barbatus in Qinghai Tibet Plateau China.</title>
        <authorList>
            <person name="Meng X."/>
        </authorList>
    </citation>
    <scope>NUCLEOTIDE SEQUENCE [LARGE SCALE GENOMIC DNA]</scope>
    <source>
        <strain evidence="2">DSM 15383</strain>
    </source>
</reference>
<protein>
    <submittedName>
        <fullName evidence="1">Uncharacterized protein</fullName>
    </submittedName>
</protein>
<comment type="caution">
    <text evidence="1">The sequence shown here is derived from an EMBL/GenBank/DDBJ whole genome shotgun (WGS) entry which is preliminary data.</text>
</comment>
<accession>A0A1Q5PPG7</accession>
<organism evidence="1 2">
    <name type="scientific">Boudabousia marimammalium</name>
    <dbReference type="NCBI Taxonomy" id="156892"/>
    <lineage>
        <taxon>Bacteria</taxon>
        <taxon>Bacillati</taxon>
        <taxon>Actinomycetota</taxon>
        <taxon>Actinomycetes</taxon>
        <taxon>Actinomycetales</taxon>
        <taxon>Actinomycetaceae</taxon>
        <taxon>Boudabousia</taxon>
    </lineage>
</organism>
<gene>
    <name evidence="1" type="ORF">BM477_04750</name>
</gene>
<keyword evidence="2" id="KW-1185">Reference proteome</keyword>
<evidence type="ECO:0000313" key="2">
    <source>
        <dbReference type="Proteomes" id="UP000186465"/>
    </source>
</evidence>
<name>A0A1Q5PPG7_9ACTO</name>
<dbReference type="Proteomes" id="UP000186465">
    <property type="component" value="Unassembled WGS sequence"/>
</dbReference>
<evidence type="ECO:0000313" key="1">
    <source>
        <dbReference type="EMBL" id="OKL49295.1"/>
    </source>
</evidence>
<dbReference type="STRING" id="156892.BM477_04750"/>
<dbReference type="RefSeq" id="WP_075361535.1">
    <property type="nucleotide sequence ID" value="NZ_MPDM01000004.1"/>
</dbReference>
<sequence>MNKKAQETEEVTALDEFEANITIGEVETIAEFLGDLDPEDLNTAQQMALTAITAASRLGHTLSVEDARTLQMKDVERIIAAADKVPAPKRSAAAAALMESLPPIEDKSVLGK</sequence>